<comment type="caution">
    <text evidence="2">The sequence shown here is derived from an EMBL/GenBank/DDBJ whole genome shotgun (WGS) entry which is preliminary data.</text>
</comment>
<name>A0AAD4YYV3_PRUDU</name>
<proteinExistence type="predicted"/>
<reference evidence="2 3" key="1">
    <citation type="journal article" date="2022" name="G3 (Bethesda)">
        <title>Whole-genome sequence and methylome profiling of the almond [Prunus dulcis (Mill.) D.A. Webb] cultivar 'Nonpareil'.</title>
        <authorList>
            <person name="D'Amico-Willman K.M."/>
            <person name="Ouma W.Z."/>
            <person name="Meulia T."/>
            <person name="Sideli G.M."/>
            <person name="Gradziel T.M."/>
            <person name="Fresnedo-Ramirez J."/>
        </authorList>
    </citation>
    <scope>NUCLEOTIDE SEQUENCE [LARGE SCALE GENOMIC DNA]</scope>
    <source>
        <strain evidence="2">Clone GOH B32 T37-40</strain>
    </source>
</reference>
<feature type="region of interest" description="Disordered" evidence="1">
    <location>
        <begin position="81"/>
        <end position="102"/>
    </location>
</feature>
<gene>
    <name evidence="2" type="ORF">L3X38_035615</name>
</gene>
<protein>
    <submittedName>
        <fullName evidence="2">Uncharacterized protein</fullName>
    </submittedName>
</protein>
<dbReference type="EMBL" id="JAJFAZ020000006">
    <property type="protein sequence ID" value="KAI5326541.1"/>
    <property type="molecule type" value="Genomic_DNA"/>
</dbReference>
<sequence length="102" mass="11192">MAKPKLCRDDSFSENPKTEETRLKERMRVLFDKPWVGFLKIFSCNGVMELWSYGASRPSCFSSSSSSSTSSVSKVVIFSSSQGSSHLSSGSKHCSSTSCSMQ</sequence>
<organism evidence="2 3">
    <name type="scientific">Prunus dulcis</name>
    <name type="common">Almond</name>
    <name type="synonym">Amygdalus dulcis</name>
    <dbReference type="NCBI Taxonomy" id="3755"/>
    <lineage>
        <taxon>Eukaryota</taxon>
        <taxon>Viridiplantae</taxon>
        <taxon>Streptophyta</taxon>
        <taxon>Embryophyta</taxon>
        <taxon>Tracheophyta</taxon>
        <taxon>Spermatophyta</taxon>
        <taxon>Magnoliopsida</taxon>
        <taxon>eudicotyledons</taxon>
        <taxon>Gunneridae</taxon>
        <taxon>Pentapetalae</taxon>
        <taxon>rosids</taxon>
        <taxon>fabids</taxon>
        <taxon>Rosales</taxon>
        <taxon>Rosaceae</taxon>
        <taxon>Amygdaloideae</taxon>
        <taxon>Amygdaleae</taxon>
        <taxon>Prunus</taxon>
    </lineage>
</organism>
<evidence type="ECO:0000313" key="3">
    <source>
        <dbReference type="Proteomes" id="UP001054821"/>
    </source>
</evidence>
<keyword evidence="3" id="KW-1185">Reference proteome</keyword>
<dbReference type="AlphaFoldDB" id="A0AAD4YYV3"/>
<evidence type="ECO:0000313" key="2">
    <source>
        <dbReference type="EMBL" id="KAI5326541.1"/>
    </source>
</evidence>
<accession>A0AAD4YYV3</accession>
<dbReference type="Proteomes" id="UP001054821">
    <property type="component" value="Chromosome 6"/>
</dbReference>
<evidence type="ECO:0000256" key="1">
    <source>
        <dbReference type="SAM" id="MobiDB-lite"/>
    </source>
</evidence>